<dbReference type="OrthoDB" id="9795928at2"/>
<dbReference type="InterPro" id="IPR012910">
    <property type="entry name" value="Plug_dom"/>
</dbReference>
<dbReference type="PANTHER" id="PTHR30069:SF40">
    <property type="entry name" value="TONB-DEPENDENT RECEPTOR NMB0964-RELATED"/>
    <property type="match status" value="1"/>
</dbReference>
<dbReference type="PANTHER" id="PTHR30069">
    <property type="entry name" value="TONB-DEPENDENT OUTER MEMBRANE RECEPTOR"/>
    <property type="match status" value="1"/>
</dbReference>
<evidence type="ECO:0000256" key="9">
    <source>
        <dbReference type="ARBA" id="ARBA00023237"/>
    </source>
</evidence>
<organism evidence="16 17">
    <name type="scientific">Ramlibacter humi</name>
    <dbReference type="NCBI Taxonomy" id="2530451"/>
    <lineage>
        <taxon>Bacteria</taxon>
        <taxon>Pseudomonadati</taxon>
        <taxon>Pseudomonadota</taxon>
        <taxon>Betaproteobacteria</taxon>
        <taxon>Burkholderiales</taxon>
        <taxon>Comamonadaceae</taxon>
        <taxon>Ramlibacter</taxon>
    </lineage>
</organism>
<evidence type="ECO:0000256" key="13">
    <source>
        <dbReference type="SAM" id="SignalP"/>
    </source>
</evidence>
<dbReference type="SUPFAM" id="SSF56935">
    <property type="entry name" value="Porins"/>
    <property type="match status" value="1"/>
</dbReference>
<evidence type="ECO:0000256" key="4">
    <source>
        <dbReference type="ARBA" id="ARBA00022452"/>
    </source>
</evidence>
<comment type="caution">
    <text evidence="16">The sequence shown here is derived from an EMBL/GenBank/DDBJ whole genome shotgun (WGS) entry which is preliminary data.</text>
</comment>
<dbReference type="EMBL" id="SMLK01000004">
    <property type="protein sequence ID" value="TFZ00149.1"/>
    <property type="molecule type" value="Genomic_DNA"/>
</dbReference>
<feature type="region of interest" description="Disordered" evidence="12">
    <location>
        <begin position="167"/>
        <end position="187"/>
    </location>
</feature>
<keyword evidence="6 11" id="KW-0798">TonB box</keyword>
<keyword evidence="9 10" id="KW-0998">Cell outer membrane</keyword>
<feature type="signal peptide" evidence="13">
    <location>
        <begin position="1"/>
        <end position="22"/>
    </location>
</feature>
<dbReference type="GO" id="GO:0009279">
    <property type="term" value="C:cell outer membrane"/>
    <property type="evidence" value="ECO:0007669"/>
    <property type="project" value="UniProtKB-SubCell"/>
</dbReference>
<keyword evidence="17" id="KW-1185">Reference proteome</keyword>
<dbReference type="GO" id="GO:0044718">
    <property type="term" value="P:siderophore transmembrane transport"/>
    <property type="evidence" value="ECO:0007669"/>
    <property type="project" value="TreeGrafter"/>
</dbReference>
<dbReference type="Pfam" id="PF07715">
    <property type="entry name" value="Plug"/>
    <property type="match status" value="1"/>
</dbReference>
<dbReference type="InterPro" id="IPR039426">
    <property type="entry name" value="TonB-dep_rcpt-like"/>
</dbReference>
<dbReference type="InterPro" id="IPR037066">
    <property type="entry name" value="Plug_dom_sf"/>
</dbReference>
<keyword evidence="7 10" id="KW-0472">Membrane</keyword>
<evidence type="ECO:0000256" key="6">
    <source>
        <dbReference type="ARBA" id="ARBA00023077"/>
    </source>
</evidence>
<comment type="subcellular location">
    <subcellularLocation>
        <location evidence="1 10">Cell outer membrane</location>
        <topology evidence="1 10">Multi-pass membrane protein</topology>
    </subcellularLocation>
</comment>
<accession>A0A4Z0BQ78</accession>
<evidence type="ECO:0000256" key="7">
    <source>
        <dbReference type="ARBA" id="ARBA00023136"/>
    </source>
</evidence>
<evidence type="ECO:0000256" key="1">
    <source>
        <dbReference type="ARBA" id="ARBA00004571"/>
    </source>
</evidence>
<feature type="domain" description="TonB-dependent receptor-like beta-barrel" evidence="14">
    <location>
        <begin position="339"/>
        <end position="656"/>
    </location>
</feature>
<keyword evidence="13" id="KW-0732">Signal</keyword>
<evidence type="ECO:0000313" key="16">
    <source>
        <dbReference type="EMBL" id="TFZ00149.1"/>
    </source>
</evidence>
<dbReference type="GO" id="GO:0015344">
    <property type="term" value="F:siderophore uptake transmembrane transporter activity"/>
    <property type="evidence" value="ECO:0007669"/>
    <property type="project" value="TreeGrafter"/>
</dbReference>
<evidence type="ECO:0000256" key="2">
    <source>
        <dbReference type="ARBA" id="ARBA00009810"/>
    </source>
</evidence>
<evidence type="ECO:0000313" key="17">
    <source>
        <dbReference type="Proteomes" id="UP000297839"/>
    </source>
</evidence>
<dbReference type="InterPro" id="IPR036942">
    <property type="entry name" value="Beta-barrel_TonB_sf"/>
</dbReference>
<keyword evidence="4 10" id="KW-1134">Transmembrane beta strand</keyword>
<dbReference type="InterPro" id="IPR000531">
    <property type="entry name" value="Beta-barrel_TonB"/>
</dbReference>
<dbReference type="RefSeq" id="WP_135250336.1">
    <property type="nucleotide sequence ID" value="NZ_SMLK01000004.1"/>
</dbReference>
<dbReference type="Pfam" id="PF00593">
    <property type="entry name" value="TonB_dep_Rec_b-barrel"/>
    <property type="match status" value="1"/>
</dbReference>
<reference evidence="16 17" key="1">
    <citation type="submission" date="2019-03" db="EMBL/GenBank/DDBJ databases">
        <title>Ramlibacter sp. 18x22-1, whole genome shotgun sequence.</title>
        <authorList>
            <person name="Zhang X."/>
            <person name="Feng G."/>
            <person name="Zhu H."/>
        </authorList>
    </citation>
    <scope>NUCLEOTIDE SEQUENCE [LARGE SCALE GENOMIC DNA]</scope>
    <source>
        <strain evidence="16 17">18x22-1</strain>
    </source>
</reference>
<dbReference type="Proteomes" id="UP000297839">
    <property type="component" value="Unassembled WGS sequence"/>
</dbReference>
<feature type="chain" id="PRO_5021412290" evidence="13">
    <location>
        <begin position="23"/>
        <end position="691"/>
    </location>
</feature>
<evidence type="ECO:0000259" key="14">
    <source>
        <dbReference type="Pfam" id="PF00593"/>
    </source>
</evidence>
<evidence type="ECO:0000256" key="11">
    <source>
        <dbReference type="RuleBase" id="RU003357"/>
    </source>
</evidence>
<dbReference type="Gene3D" id="2.40.170.20">
    <property type="entry name" value="TonB-dependent receptor, beta-barrel domain"/>
    <property type="match status" value="1"/>
</dbReference>
<evidence type="ECO:0000256" key="3">
    <source>
        <dbReference type="ARBA" id="ARBA00022448"/>
    </source>
</evidence>
<evidence type="ECO:0000256" key="12">
    <source>
        <dbReference type="SAM" id="MobiDB-lite"/>
    </source>
</evidence>
<name>A0A4Z0BQ78_9BURK</name>
<protein>
    <submittedName>
        <fullName evidence="16">TonB-dependent receptor</fullName>
    </submittedName>
</protein>
<dbReference type="Gene3D" id="2.170.130.10">
    <property type="entry name" value="TonB-dependent receptor, plug domain"/>
    <property type="match status" value="1"/>
</dbReference>
<evidence type="ECO:0000256" key="5">
    <source>
        <dbReference type="ARBA" id="ARBA00022692"/>
    </source>
</evidence>
<sequence>MSFPTRAGACAGLLACAIAAQAQSPTQPQTLREVTVTANPLGDQQPAAPVSTLSGDGLLLRRQSSLGETLNSLPGVSSTYFGPTASRPVIRGMDGDHIRILENSGAMHDASSVSYDHAVSIDPLAVDRIEVLRGPGALLYGGNAIGGVVNLVDGRIPTEPIGGVTGKAEVSGATGSRERSGSAMVEGGNDRIGLHADAFDRRNDDVRVPLSLACARSSGTTTASRLCNSDGQARGGAVGGSLFFDRGYAGLSASSSESSYGSVAEADVRLRMRSQRVAFESLVRQPLPGFESVKVQASGSRYHHTEFEDGVPGTTFRSNGDDLRIEARHAPIGPLRGLIGLQAENATFSAQGAEAFVPPSDTRQRALFLYEAWPQSWGQLTAGLRRESVDVSTPGDPVLARFAPARRSFSPTSASLGAEWNVAPAWQLTGSLGRTERAPKDYELFANGPHVATGAYEVGQATLGTERATSAEAAVQWKSGADRARVGAYQTRFSRYVALLSTGITRDASGNGAGVGVTNCGDGTSVESGCTEQVLPEFAYQAVAARFRGIEAEGNVRLLRADPVLDLEWRADLVRADNLTLGQPLPRIAPARAGATLVWTQGAWGARFGFDAYARQSRVPVGDVAVAGYTLWNAALTYKTKAGPAELMTYVRLDNLTDRLAYSATSILTQSLPGRVPLPGRSLRIGLRADF</sequence>
<evidence type="ECO:0000259" key="15">
    <source>
        <dbReference type="Pfam" id="PF07715"/>
    </source>
</evidence>
<dbReference type="AlphaFoldDB" id="A0A4Z0BQ78"/>
<gene>
    <name evidence="16" type="ORF">EZ216_13655</name>
</gene>
<proteinExistence type="inferred from homology"/>
<feature type="domain" description="TonB-dependent receptor plug" evidence="15">
    <location>
        <begin position="47"/>
        <end position="148"/>
    </location>
</feature>
<keyword evidence="3 10" id="KW-0813">Transport</keyword>
<keyword evidence="5 10" id="KW-0812">Transmembrane</keyword>
<evidence type="ECO:0000256" key="8">
    <source>
        <dbReference type="ARBA" id="ARBA00023170"/>
    </source>
</evidence>
<keyword evidence="8 16" id="KW-0675">Receptor</keyword>
<comment type="similarity">
    <text evidence="2 10 11">Belongs to the TonB-dependent receptor family.</text>
</comment>
<evidence type="ECO:0000256" key="10">
    <source>
        <dbReference type="PROSITE-ProRule" id="PRU01360"/>
    </source>
</evidence>
<dbReference type="PROSITE" id="PS52016">
    <property type="entry name" value="TONB_DEPENDENT_REC_3"/>
    <property type="match status" value="1"/>
</dbReference>